<dbReference type="STRING" id="1353952.A0A166LBV3"/>
<reference evidence="1 2" key="1">
    <citation type="journal article" date="2016" name="Mol. Biol. Evol.">
        <title>Comparative Genomics of Early-Diverging Mushroom-Forming Fungi Provides Insights into the Origins of Lignocellulose Decay Capabilities.</title>
        <authorList>
            <person name="Nagy L.G."/>
            <person name="Riley R."/>
            <person name="Tritt A."/>
            <person name="Adam C."/>
            <person name="Daum C."/>
            <person name="Floudas D."/>
            <person name="Sun H."/>
            <person name="Yadav J.S."/>
            <person name="Pangilinan J."/>
            <person name="Larsson K.H."/>
            <person name="Matsuura K."/>
            <person name="Barry K."/>
            <person name="Labutti K."/>
            <person name="Kuo R."/>
            <person name="Ohm R.A."/>
            <person name="Bhattacharya S.S."/>
            <person name="Shirouzu T."/>
            <person name="Yoshinaga Y."/>
            <person name="Martin F.M."/>
            <person name="Grigoriev I.V."/>
            <person name="Hibbett D.S."/>
        </authorList>
    </citation>
    <scope>NUCLEOTIDE SEQUENCE [LARGE SCALE GENOMIC DNA]</scope>
    <source>
        <strain evidence="1 2">HHB12733</strain>
    </source>
</reference>
<proteinExistence type="predicted"/>
<evidence type="ECO:0000313" key="1">
    <source>
        <dbReference type="EMBL" id="KZT46453.1"/>
    </source>
</evidence>
<gene>
    <name evidence="1" type="ORF">CALCODRAFT_540512</name>
</gene>
<protein>
    <submittedName>
        <fullName evidence="1">Uncharacterized protein</fullName>
    </submittedName>
</protein>
<sequence>ASVREHGWPTIKSSFWPEGANQRINPAEWPGKRNGKGFPSVVVGAIRARFGIDAGEQYLARSELEWRLDMLAVEGRRSTADKLAIAAEQIIHAYLLEIRQQTTLEVERMVRAEHAKIAETVDDGERELLHRVIERRQRALKQWKEQDMPLDQGGWSKVSAMLGSAQMPPIFPASTRDAQVKSDTIVTNMIEMALDTTKMGAPLFSSRSLLTVSLIQATLAVFTNGLSEENSVLHRQWLSTAMIKEFEISDIKTIPWKTKASRFAKAKAWTSLLHSSTGKKTTATGKYMPQNEEEVVALHEAEEFQRTNPTPHTWSALEPMDIPSTPIMRGDISKEMDNGFTLLETDQGATKYTKGYDYLRKLFEEHITEDLPQYILFCATVICKTHPAYCCLAANSKRIRTLQEAEQVIANMTLCTTPKNRKGNDRKGITHRGQIAASFIAWLTYKYYADKGMMSRLWGVEEEKLKAKVVMNKGFPEISPSGVKYWSMTPPEKVAEHWSTIKSHWERKMYKSAMRLICSADTLEMWEKNGLLDKPR</sequence>
<dbReference type="EMBL" id="KV424336">
    <property type="protein sequence ID" value="KZT46453.1"/>
    <property type="molecule type" value="Genomic_DNA"/>
</dbReference>
<name>A0A166LBV3_9BASI</name>
<feature type="non-terminal residue" evidence="1">
    <location>
        <position position="1"/>
    </location>
</feature>
<feature type="non-terminal residue" evidence="1">
    <location>
        <position position="536"/>
    </location>
</feature>
<organism evidence="1 2">
    <name type="scientific">Calocera cornea HHB12733</name>
    <dbReference type="NCBI Taxonomy" id="1353952"/>
    <lineage>
        <taxon>Eukaryota</taxon>
        <taxon>Fungi</taxon>
        <taxon>Dikarya</taxon>
        <taxon>Basidiomycota</taxon>
        <taxon>Agaricomycotina</taxon>
        <taxon>Dacrymycetes</taxon>
        <taxon>Dacrymycetales</taxon>
        <taxon>Dacrymycetaceae</taxon>
        <taxon>Calocera</taxon>
    </lineage>
</organism>
<dbReference type="Proteomes" id="UP000076842">
    <property type="component" value="Unassembled WGS sequence"/>
</dbReference>
<accession>A0A166LBV3</accession>
<dbReference type="InParanoid" id="A0A166LBV3"/>
<evidence type="ECO:0000313" key="2">
    <source>
        <dbReference type="Proteomes" id="UP000076842"/>
    </source>
</evidence>
<dbReference type="AlphaFoldDB" id="A0A166LBV3"/>
<keyword evidence="2" id="KW-1185">Reference proteome</keyword>